<dbReference type="AlphaFoldDB" id="E3N3N7"/>
<dbReference type="HOGENOM" id="CLU_1604271_0_0_1"/>
<evidence type="ECO:0000313" key="1">
    <source>
        <dbReference type="EMBL" id="EFO85137.1"/>
    </source>
</evidence>
<protein>
    <submittedName>
        <fullName evidence="1">Uncharacterized protein</fullName>
    </submittedName>
</protein>
<evidence type="ECO:0000313" key="2">
    <source>
        <dbReference type="Proteomes" id="UP000008281"/>
    </source>
</evidence>
<gene>
    <name evidence="1" type="ORF">CRE_21443</name>
</gene>
<dbReference type="EMBL" id="DS268520">
    <property type="protein sequence ID" value="EFO85137.1"/>
    <property type="molecule type" value="Genomic_DNA"/>
</dbReference>
<proteinExistence type="predicted"/>
<accession>E3N3N7</accession>
<keyword evidence="2" id="KW-1185">Reference proteome</keyword>
<dbReference type="Proteomes" id="UP000008281">
    <property type="component" value="Unassembled WGS sequence"/>
</dbReference>
<name>E3N3N7_CAERE</name>
<organism evidence="2">
    <name type="scientific">Caenorhabditis remanei</name>
    <name type="common">Caenorhabditis vulgaris</name>
    <dbReference type="NCBI Taxonomy" id="31234"/>
    <lineage>
        <taxon>Eukaryota</taxon>
        <taxon>Metazoa</taxon>
        <taxon>Ecdysozoa</taxon>
        <taxon>Nematoda</taxon>
        <taxon>Chromadorea</taxon>
        <taxon>Rhabditida</taxon>
        <taxon>Rhabditina</taxon>
        <taxon>Rhabditomorpha</taxon>
        <taxon>Rhabditoidea</taxon>
        <taxon>Rhabditidae</taxon>
        <taxon>Peloderinae</taxon>
        <taxon>Caenorhabditis</taxon>
    </lineage>
</organism>
<reference evidence="1" key="1">
    <citation type="submission" date="2007-07" db="EMBL/GenBank/DDBJ databases">
        <title>PCAP assembly of the Caenorhabditis remanei genome.</title>
        <authorList>
            <consortium name="The Caenorhabditis remanei Sequencing Consortium"/>
            <person name="Wilson R.K."/>
        </authorList>
    </citation>
    <scope>NUCLEOTIDE SEQUENCE [LARGE SCALE GENOMIC DNA]</scope>
    <source>
        <strain evidence="1">PB4641</strain>
    </source>
</reference>
<sequence>MSETHKGSSKKSIRARVELSENNNAVRDEHDIDSSGNYYFEINVGTENCCRGWTPRVITSHSGNDVSHFKDQSSIAKISRYSKEETRSHSFQSAIEKRSKAKLYKMKTKEAVNVYLRRLEARIERKREHIVSVTKDLEIMMAFERETHDYTPVPEQNLYSPLFAYPEHI</sequence>